<evidence type="ECO:0000256" key="5">
    <source>
        <dbReference type="ARBA" id="ARBA00023040"/>
    </source>
</evidence>
<feature type="transmembrane region" description="Helical" evidence="10">
    <location>
        <begin position="315"/>
        <end position="335"/>
    </location>
</feature>
<dbReference type="PRINTS" id="PR00237">
    <property type="entry name" value="GPCRRHODOPSN"/>
</dbReference>
<evidence type="ECO:0000259" key="11">
    <source>
        <dbReference type="PROSITE" id="PS50262"/>
    </source>
</evidence>
<dbReference type="PROSITE" id="PS50262">
    <property type="entry name" value="G_PROTEIN_RECEP_F1_2"/>
    <property type="match status" value="1"/>
</dbReference>
<evidence type="ECO:0000256" key="2">
    <source>
        <dbReference type="ARBA" id="ARBA00010663"/>
    </source>
</evidence>
<feature type="transmembrane region" description="Helical" evidence="10">
    <location>
        <begin position="84"/>
        <end position="108"/>
    </location>
</feature>
<feature type="transmembrane region" description="Helical" evidence="10">
    <location>
        <begin position="355"/>
        <end position="378"/>
    </location>
</feature>
<evidence type="ECO:0000256" key="10">
    <source>
        <dbReference type="SAM" id="Phobius"/>
    </source>
</evidence>
<dbReference type="GO" id="GO:0005886">
    <property type="term" value="C:plasma membrane"/>
    <property type="evidence" value="ECO:0007669"/>
    <property type="project" value="TreeGrafter"/>
</dbReference>
<dbReference type="InterPro" id="IPR000276">
    <property type="entry name" value="GPCR_Rhodpsn"/>
</dbReference>
<feature type="domain" description="G-protein coupled receptors family 1 profile" evidence="11">
    <location>
        <begin position="100"/>
        <end position="375"/>
    </location>
</feature>
<keyword evidence="8 9" id="KW-0807">Transducer</keyword>
<keyword evidence="5 9" id="KW-0297">G-protein coupled receptor</keyword>
<dbReference type="Pfam" id="PF00001">
    <property type="entry name" value="7tm_1"/>
    <property type="match status" value="1"/>
</dbReference>
<dbReference type="Proteomes" id="UP000279307">
    <property type="component" value="Chromosome 11"/>
</dbReference>
<evidence type="ECO:0000256" key="7">
    <source>
        <dbReference type="ARBA" id="ARBA00023170"/>
    </source>
</evidence>
<feature type="transmembrane region" description="Helical" evidence="10">
    <location>
        <begin position="120"/>
        <end position="141"/>
    </location>
</feature>
<evidence type="ECO:0000256" key="8">
    <source>
        <dbReference type="ARBA" id="ARBA00023224"/>
    </source>
</evidence>
<evidence type="ECO:0000256" key="4">
    <source>
        <dbReference type="ARBA" id="ARBA00022989"/>
    </source>
</evidence>
<accession>A0A3L8D939</accession>
<keyword evidence="3 9" id="KW-0812">Transmembrane</keyword>
<dbReference type="Gene3D" id="1.20.1070.10">
    <property type="entry name" value="Rhodopsin 7-helix transmembrane proteins"/>
    <property type="match status" value="1"/>
</dbReference>
<keyword evidence="4 10" id="KW-1133">Transmembrane helix</keyword>
<dbReference type="AlphaFoldDB" id="A0A3L8D939"/>
<proteinExistence type="inferred from homology"/>
<dbReference type="InterPro" id="IPR017452">
    <property type="entry name" value="GPCR_Rhodpsn_7TM"/>
</dbReference>
<evidence type="ECO:0000313" key="12">
    <source>
        <dbReference type="EMBL" id="RLU17035.1"/>
    </source>
</evidence>
<dbReference type="SUPFAM" id="SSF81321">
    <property type="entry name" value="Family A G protein-coupled receptor-like"/>
    <property type="match status" value="1"/>
</dbReference>
<organism evidence="12 13">
    <name type="scientific">Ooceraea biroi</name>
    <name type="common">Clonal raider ant</name>
    <name type="synonym">Cerapachys biroi</name>
    <dbReference type="NCBI Taxonomy" id="2015173"/>
    <lineage>
        <taxon>Eukaryota</taxon>
        <taxon>Metazoa</taxon>
        <taxon>Ecdysozoa</taxon>
        <taxon>Arthropoda</taxon>
        <taxon>Hexapoda</taxon>
        <taxon>Insecta</taxon>
        <taxon>Pterygota</taxon>
        <taxon>Neoptera</taxon>
        <taxon>Endopterygota</taxon>
        <taxon>Hymenoptera</taxon>
        <taxon>Apocrita</taxon>
        <taxon>Aculeata</taxon>
        <taxon>Formicoidea</taxon>
        <taxon>Formicidae</taxon>
        <taxon>Dorylinae</taxon>
        <taxon>Ooceraea</taxon>
    </lineage>
</organism>
<dbReference type="PRINTS" id="PR01012">
    <property type="entry name" value="NRPEPTIDEYR"/>
</dbReference>
<dbReference type="OrthoDB" id="5964776at2759"/>
<protein>
    <recommendedName>
        <fullName evidence="11">G-protein coupled receptors family 1 profile domain-containing protein</fullName>
    </recommendedName>
</protein>
<gene>
    <name evidence="12" type="ORF">DMN91_011104</name>
</gene>
<keyword evidence="7 9" id="KW-0675">Receptor</keyword>
<name>A0A3L8D939_OOCBI</name>
<comment type="caution">
    <text evidence="12">The sequence shown here is derived from an EMBL/GenBank/DDBJ whole genome shotgun (WGS) entry which is preliminary data.</text>
</comment>
<keyword evidence="6 10" id="KW-0472">Membrane</keyword>
<feature type="transmembrane region" description="Helical" evidence="10">
    <location>
        <begin position="161"/>
        <end position="179"/>
    </location>
</feature>
<comment type="subcellular location">
    <subcellularLocation>
        <location evidence="1">Membrane</location>
        <topology evidence="1">Multi-pass membrane protein</topology>
    </subcellularLocation>
</comment>
<dbReference type="PANTHER" id="PTHR24243">
    <property type="entry name" value="G-PROTEIN COUPLED RECEPTOR"/>
    <property type="match status" value="1"/>
</dbReference>
<dbReference type="PROSITE" id="PS00237">
    <property type="entry name" value="G_PROTEIN_RECEP_F1_1"/>
    <property type="match status" value="1"/>
</dbReference>
<evidence type="ECO:0000313" key="13">
    <source>
        <dbReference type="Proteomes" id="UP000279307"/>
    </source>
</evidence>
<feature type="transmembrane region" description="Helical" evidence="10">
    <location>
        <begin position="252"/>
        <end position="271"/>
    </location>
</feature>
<dbReference type="GO" id="GO:0004983">
    <property type="term" value="F:neuropeptide Y receptor activity"/>
    <property type="evidence" value="ECO:0007669"/>
    <property type="project" value="InterPro"/>
</dbReference>
<feature type="transmembrane region" description="Helical" evidence="10">
    <location>
        <begin position="200"/>
        <end position="221"/>
    </location>
</feature>
<evidence type="ECO:0000256" key="1">
    <source>
        <dbReference type="ARBA" id="ARBA00004141"/>
    </source>
</evidence>
<dbReference type="PANTHER" id="PTHR24243:SF224">
    <property type="entry name" value="G-PROTEIN COUPLED RECEPTOR 19-RELATED"/>
    <property type="match status" value="1"/>
</dbReference>
<sequence>MSILMYVLQNESRDYPSGVTAGQNAAMTRAEVDFIGQDTTRLLGERNTVTYEISNNETYLNNESLFYNESLNEDYIFDRPDVKVIFITLYTIVFVCCFFGNLMVIFVVTFSRRLRSITNFFLANLAVADFCVGIFCVYQTLTNYLMNSWQLGDFLCKVYMFVHALSYTASILILVVVCTERYLAIVHPIKCRSMLTRSRLRIVIGMVWILAAVYASPRFVYVETISNRLNNGDVDIICIANIKKHNKNVLDAVNLVFLYLLPLFLMSCLYTRIAVGLWRSSATLGGPGLVARARNGRIHHVHTSSKNVLRARRGVIRMLIAVVMMFAVCNFPQQARIIWRHWGSSYESTSDFSTLLTVSTFLISYMNSCMNPLLYAFLSRNFRKGMRELLRCRTARRGGALAMVCASGDHNRNENGTHLAHSSVVRLSSIQNSPITTHTIMQQSAYGKSA</sequence>
<evidence type="ECO:0000256" key="6">
    <source>
        <dbReference type="ARBA" id="ARBA00023136"/>
    </source>
</evidence>
<evidence type="ECO:0000256" key="3">
    <source>
        <dbReference type="ARBA" id="ARBA00022692"/>
    </source>
</evidence>
<dbReference type="InterPro" id="IPR000611">
    <property type="entry name" value="NPY_rcpt"/>
</dbReference>
<comment type="similarity">
    <text evidence="2 9">Belongs to the G-protein coupled receptor 1 family.</text>
</comment>
<dbReference type="EMBL" id="QOIP01000011">
    <property type="protein sequence ID" value="RLU17035.1"/>
    <property type="molecule type" value="Genomic_DNA"/>
</dbReference>
<reference evidence="12 13" key="1">
    <citation type="journal article" date="2018" name="Genome Res.">
        <title>The genomic architecture and molecular evolution of ant odorant receptors.</title>
        <authorList>
            <person name="McKenzie S.K."/>
            <person name="Kronauer D.J.C."/>
        </authorList>
    </citation>
    <scope>NUCLEOTIDE SEQUENCE [LARGE SCALE GENOMIC DNA]</scope>
    <source>
        <strain evidence="12">Clonal line C1</strain>
    </source>
</reference>
<evidence type="ECO:0000256" key="9">
    <source>
        <dbReference type="RuleBase" id="RU000688"/>
    </source>
</evidence>